<evidence type="ECO:0000313" key="2">
    <source>
        <dbReference type="Proteomes" id="UP000323505"/>
    </source>
</evidence>
<dbReference type="EMBL" id="VSRQ01000003">
    <property type="protein sequence ID" value="TYK49421.1"/>
    <property type="molecule type" value="Genomic_DNA"/>
</dbReference>
<accession>A0A5D3FM84</accession>
<dbReference type="Proteomes" id="UP000323505">
    <property type="component" value="Unassembled WGS sequence"/>
</dbReference>
<proteinExistence type="predicted"/>
<comment type="caution">
    <text evidence="1">The sequence shown here is derived from an EMBL/GenBank/DDBJ whole genome shotgun (WGS) entry which is preliminary data.</text>
</comment>
<sequence>MLGVHFAITDEQERALLAGDEDAVAELLEDLEENWRDDDLKVDTDKAWEAIHRCLGDGTLDYEGYPLSHAVLGGRHLHTEIYVVYVSVAEVRDVAEALRPLGRDWLRRQCDALGPGGYDGPHDHTAFEYIWTNFADVQNFYQRAAKALRAVIFTAT</sequence>
<protein>
    <submittedName>
        <fullName evidence="1">DUF1877 family protein</fullName>
    </submittedName>
</protein>
<dbReference type="AlphaFoldDB" id="A0A5D3FM84"/>
<keyword evidence="2" id="KW-1185">Reference proteome</keyword>
<dbReference type="RefSeq" id="WP_148760145.1">
    <property type="nucleotide sequence ID" value="NZ_VSRQ01000003.1"/>
</dbReference>
<dbReference type="InterPro" id="IPR015068">
    <property type="entry name" value="DUF1877"/>
</dbReference>
<gene>
    <name evidence="1" type="ORF">FXF68_16825</name>
</gene>
<dbReference type="SUPFAM" id="SSF111069">
    <property type="entry name" value="Hypothetical protein yfbM"/>
    <property type="match status" value="1"/>
</dbReference>
<evidence type="ECO:0000313" key="1">
    <source>
        <dbReference type="EMBL" id="TYK49421.1"/>
    </source>
</evidence>
<reference evidence="1 2" key="1">
    <citation type="submission" date="2019-08" db="EMBL/GenBank/DDBJ databases">
        <title>Actinomadura sp. nov. CYP1-5 isolated from mountain soil.</title>
        <authorList>
            <person name="Songsumanus A."/>
            <person name="Kuncharoen N."/>
            <person name="Kudo T."/>
            <person name="Yuki M."/>
            <person name="Igarashi Y."/>
            <person name="Tanasupawat S."/>
        </authorList>
    </citation>
    <scope>NUCLEOTIDE SEQUENCE [LARGE SCALE GENOMIC DNA]</scope>
    <source>
        <strain evidence="1 2">CYP1-5</strain>
    </source>
</reference>
<dbReference type="Gene3D" id="3.40.1760.10">
    <property type="entry name" value="YfbM-like super family"/>
    <property type="match status" value="1"/>
</dbReference>
<organism evidence="1 2">
    <name type="scientific">Actinomadura decatromicini</name>
    <dbReference type="NCBI Taxonomy" id="2604572"/>
    <lineage>
        <taxon>Bacteria</taxon>
        <taxon>Bacillati</taxon>
        <taxon>Actinomycetota</taxon>
        <taxon>Actinomycetes</taxon>
        <taxon>Streptosporangiales</taxon>
        <taxon>Thermomonosporaceae</taxon>
        <taxon>Actinomadura</taxon>
    </lineage>
</organism>
<dbReference type="Pfam" id="PF08974">
    <property type="entry name" value="DUF1877"/>
    <property type="match status" value="1"/>
</dbReference>
<dbReference type="InterPro" id="IPR035944">
    <property type="entry name" value="YfbM-like_sf"/>
</dbReference>
<name>A0A5D3FM84_9ACTN</name>